<keyword evidence="3 13" id="KW-0723">Serine/threonine-protein kinase</keyword>
<dbReference type="CDD" id="cd05145">
    <property type="entry name" value="RIO1_like"/>
    <property type="match status" value="1"/>
</dbReference>
<keyword evidence="5" id="KW-0479">Metal-binding</keyword>
<dbReference type="InterPro" id="IPR000687">
    <property type="entry name" value="RIO_kinase"/>
</dbReference>
<accession>Q8TXZ4</accession>
<evidence type="ECO:0000256" key="2">
    <source>
        <dbReference type="ARBA" id="ARBA00012513"/>
    </source>
</evidence>
<sequence>MTLSEDKYFSAIEELEPKPGKVKRLEKTLEDLKVEEEVFDQYTLMTLYELSRRGYIDGLMGFVKTGKEANVARGVRGDELVAVKIYRAATSDFRRMWRYIRGDPRFKNIGRKRHRIVYAWTEKEFKNLTRAYEAGVRCPEPIAHMNNVLIMEFIGDDEGNPYPLMKDNPPEEEYAEDVLSNILDDYRRMYRKAEIVHGDLSEYNILYGGKGDYRIIDFSQGVVLDHPIAEELLIRDLRNLIRFFERLSVDTPTLEEALEYVRG</sequence>
<dbReference type="PROSITE" id="PS50011">
    <property type="entry name" value="PROTEIN_KINASE_DOM"/>
    <property type="match status" value="1"/>
</dbReference>
<evidence type="ECO:0000256" key="4">
    <source>
        <dbReference type="ARBA" id="ARBA00022679"/>
    </source>
</evidence>
<evidence type="ECO:0000256" key="3">
    <source>
        <dbReference type="ARBA" id="ARBA00022527"/>
    </source>
</evidence>
<gene>
    <name evidence="13" type="primary">rIO1_1</name>
    <name evidence="13" type="ordered locus">MK0514</name>
</gene>
<evidence type="ECO:0000313" key="13">
    <source>
        <dbReference type="EMBL" id="AAM01729.1"/>
    </source>
</evidence>
<dbReference type="InterPro" id="IPR011009">
    <property type="entry name" value="Kinase-like_dom_sf"/>
</dbReference>
<dbReference type="FunCoup" id="Q8TXZ4">
    <property type="interactions" value="14"/>
</dbReference>
<keyword evidence="9" id="KW-0460">Magnesium</keyword>
<dbReference type="KEGG" id="mka:MK0514"/>
<dbReference type="Gene3D" id="3.30.200.20">
    <property type="entry name" value="Phosphorylase Kinase, domain 1"/>
    <property type="match status" value="1"/>
</dbReference>
<dbReference type="InterPro" id="IPR051272">
    <property type="entry name" value="RIO-type_Ser/Thr_kinase"/>
</dbReference>
<reference evidence="13 14" key="1">
    <citation type="journal article" date="2002" name="Proc. Natl. Acad. Sci. U.S.A.">
        <title>The complete genome of hyperthermophile Methanopyrus kandleri AV19 and monophyly of archaeal methanogens.</title>
        <authorList>
            <person name="Slesarev A.I."/>
            <person name="Mezhevaya K.V."/>
            <person name="Makarova K.S."/>
            <person name="Polushin N.N."/>
            <person name="Shcherbinina O.V."/>
            <person name="Shakhova V.V."/>
            <person name="Belova G.I."/>
            <person name="Aravind L."/>
            <person name="Natale D.A."/>
            <person name="Rogozin I.B."/>
            <person name="Tatusov R.L."/>
            <person name="Wolf Y.I."/>
            <person name="Stetter K.O."/>
            <person name="Malykh A.G."/>
            <person name="Koonin E.V."/>
            <person name="Kozyavkin S.A."/>
        </authorList>
    </citation>
    <scope>NUCLEOTIDE SEQUENCE [LARGE SCALE GENOMIC DNA]</scope>
    <source>
        <strain evidence="14">AV19 / DSM 6324 / JCM 9639 / NBRC 100938</strain>
    </source>
</reference>
<dbReference type="EnsemblBacteria" id="AAM01729">
    <property type="protein sequence ID" value="AAM01729"/>
    <property type="gene ID" value="MK0514"/>
</dbReference>
<name>Q8TXZ4_METKA</name>
<dbReference type="Gene3D" id="1.10.510.10">
    <property type="entry name" value="Transferase(Phosphotransferase) domain 1"/>
    <property type="match status" value="1"/>
</dbReference>
<dbReference type="STRING" id="190192.MK0514"/>
<dbReference type="EC" id="2.7.11.1" evidence="2"/>
<dbReference type="Pfam" id="PF01163">
    <property type="entry name" value="RIO1"/>
    <property type="match status" value="1"/>
</dbReference>
<keyword evidence="7 13" id="KW-0418">Kinase</keyword>
<evidence type="ECO:0000256" key="1">
    <source>
        <dbReference type="ARBA" id="ARBA00009196"/>
    </source>
</evidence>
<keyword evidence="4" id="KW-0808">Transferase</keyword>
<dbReference type="PANTHER" id="PTHR45723">
    <property type="entry name" value="SERINE/THREONINE-PROTEIN KINASE RIO1"/>
    <property type="match status" value="1"/>
</dbReference>
<evidence type="ECO:0000259" key="12">
    <source>
        <dbReference type="PROSITE" id="PS50011"/>
    </source>
</evidence>
<evidence type="ECO:0000256" key="7">
    <source>
        <dbReference type="ARBA" id="ARBA00022777"/>
    </source>
</evidence>
<feature type="domain" description="Protein kinase" evidence="12">
    <location>
        <begin position="57"/>
        <end position="263"/>
    </location>
</feature>
<dbReference type="PaxDb" id="190192-MK0514"/>
<dbReference type="InterPro" id="IPR018934">
    <property type="entry name" value="RIO_dom"/>
</dbReference>
<dbReference type="InterPro" id="IPR018935">
    <property type="entry name" value="RIO_kinase_CS"/>
</dbReference>
<organism evidence="13 14">
    <name type="scientific">Methanopyrus kandleri (strain AV19 / DSM 6324 / JCM 9639 / NBRC 100938)</name>
    <dbReference type="NCBI Taxonomy" id="190192"/>
    <lineage>
        <taxon>Archaea</taxon>
        <taxon>Methanobacteriati</taxon>
        <taxon>Methanobacteriota</taxon>
        <taxon>Methanomada group</taxon>
        <taxon>Methanopyri</taxon>
        <taxon>Methanopyrales</taxon>
        <taxon>Methanopyraceae</taxon>
        <taxon>Methanopyrus</taxon>
    </lineage>
</organism>
<dbReference type="PROSITE" id="PS01245">
    <property type="entry name" value="RIO1"/>
    <property type="match status" value="1"/>
</dbReference>
<evidence type="ECO:0000256" key="6">
    <source>
        <dbReference type="ARBA" id="ARBA00022741"/>
    </source>
</evidence>
<protein>
    <recommendedName>
        <fullName evidence="2">non-specific serine/threonine protein kinase</fullName>
        <ecNumber evidence="2">2.7.11.1</ecNumber>
    </recommendedName>
</protein>
<dbReference type="SMART" id="SM00090">
    <property type="entry name" value="RIO"/>
    <property type="match status" value="1"/>
</dbReference>
<evidence type="ECO:0000256" key="5">
    <source>
        <dbReference type="ARBA" id="ARBA00022723"/>
    </source>
</evidence>
<dbReference type="PATRIC" id="fig|190192.8.peg.546"/>
<dbReference type="GO" id="GO:0005524">
    <property type="term" value="F:ATP binding"/>
    <property type="evidence" value="ECO:0007669"/>
    <property type="project" value="UniProtKB-KW"/>
</dbReference>
<keyword evidence="6" id="KW-0547">Nucleotide-binding</keyword>
<dbReference type="Proteomes" id="UP000001826">
    <property type="component" value="Chromosome"/>
</dbReference>
<dbReference type="InterPro" id="IPR000719">
    <property type="entry name" value="Prot_kinase_dom"/>
</dbReference>
<dbReference type="HOGENOM" id="CLU_018693_3_3_2"/>
<evidence type="ECO:0000256" key="11">
    <source>
        <dbReference type="ARBA" id="ARBA00048679"/>
    </source>
</evidence>
<evidence type="ECO:0000256" key="8">
    <source>
        <dbReference type="ARBA" id="ARBA00022840"/>
    </source>
</evidence>
<dbReference type="AlphaFoldDB" id="Q8TXZ4"/>
<dbReference type="InParanoid" id="Q8TXZ4"/>
<dbReference type="SUPFAM" id="SSF56112">
    <property type="entry name" value="Protein kinase-like (PK-like)"/>
    <property type="match status" value="1"/>
</dbReference>
<keyword evidence="14" id="KW-1185">Reference proteome</keyword>
<evidence type="ECO:0000256" key="9">
    <source>
        <dbReference type="ARBA" id="ARBA00022842"/>
    </source>
</evidence>
<dbReference type="GO" id="GO:0046872">
    <property type="term" value="F:metal ion binding"/>
    <property type="evidence" value="ECO:0007669"/>
    <property type="project" value="UniProtKB-KW"/>
</dbReference>
<keyword evidence="8" id="KW-0067">ATP-binding</keyword>
<proteinExistence type="inferred from homology"/>
<evidence type="ECO:0000256" key="10">
    <source>
        <dbReference type="ARBA" id="ARBA00047899"/>
    </source>
</evidence>
<comment type="catalytic activity">
    <reaction evidence="11">
        <text>L-seryl-[protein] + ATP = O-phospho-L-seryl-[protein] + ADP + H(+)</text>
        <dbReference type="Rhea" id="RHEA:17989"/>
        <dbReference type="Rhea" id="RHEA-COMP:9863"/>
        <dbReference type="Rhea" id="RHEA-COMP:11604"/>
        <dbReference type="ChEBI" id="CHEBI:15378"/>
        <dbReference type="ChEBI" id="CHEBI:29999"/>
        <dbReference type="ChEBI" id="CHEBI:30616"/>
        <dbReference type="ChEBI" id="CHEBI:83421"/>
        <dbReference type="ChEBI" id="CHEBI:456216"/>
        <dbReference type="EC" id="2.7.11.1"/>
    </reaction>
</comment>
<evidence type="ECO:0000313" key="14">
    <source>
        <dbReference type="Proteomes" id="UP000001826"/>
    </source>
</evidence>
<dbReference type="GO" id="GO:0004674">
    <property type="term" value="F:protein serine/threonine kinase activity"/>
    <property type="evidence" value="ECO:0007669"/>
    <property type="project" value="UniProtKB-KW"/>
</dbReference>
<comment type="catalytic activity">
    <reaction evidence="10">
        <text>L-threonyl-[protein] + ATP = O-phospho-L-threonyl-[protein] + ADP + H(+)</text>
        <dbReference type="Rhea" id="RHEA:46608"/>
        <dbReference type="Rhea" id="RHEA-COMP:11060"/>
        <dbReference type="Rhea" id="RHEA-COMP:11605"/>
        <dbReference type="ChEBI" id="CHEBI:15378"/>
        <dbReference type="ChEBI" id="CHEBI:30013"/>
        <dbReference type="ChEBI" id="CHEBI:30616"/>
        <dbReference type="ChEBI" id="CHEBI:61977"/>
        <dbReference type="ChEBI" id="CHEBI:456216"/>
        <dbReference type="EC" id="2.7.11.1"/>
    </reaction>
</comment>
<comment type="similarity">
    <text evidence="1">Belongs to the protein kinase superfamily. RIO-type Ser/Thr kinase family.</text>
</comment>
<dbReference type="EMBL" id="AE009439">
    <property type="protein sequence ID" value="AAM01729.1"/>
    <property type="molecule type" value="Genomic_DNA"/>
</dbReference>